<sequence>MINYILLVSRQGKVRLAKWFTTMPSKAKAKIIKDVTQQVLARRTRMCNFLEYKDTKVVYRRYASLFFVCGTGSADNELITLEIVHRYVEVLDRYFGNVCELDLIFNFQKAYAILDELIIAGELQESSKKSVLRVVTQADTVEEQENAENTMARLGSRSGPLM</sequence>
<evidence type="ECO:0000256" key="1">
    <source>
        <dbReference type="ARBA" id="ARBA00004555"/>
    </source>
</evidence>
<keyword evidence="4 9" id="KW-0813">Transport</keyword>
<keyword evidence="6" id="KW-0333">Golgi apparatus</keyword>
<dbReference type="OrthoDB" id="371463at2759"/>
<evidence type="ECO:0000256" key="6">
    <source>
        <dbReference type="ARBA" id="ARBA00023034"/>
    </source>
</evidence>
<dbReference type="InterPro" id="IPR022775">
    <property type="entry name" value="AP_mu_sigma_su"/>
</dbReference>
<evidence type="ECO:0000256" key="7">
    <source>
        <dbReference type="ARBA" id="ARBA00023136"/>
    </source>
</evidence>
<keyword evidence="5 9" id="KW-0653">Protein transport</keyword>
<dbReference type="GO" id="GO:0016482">
    <property type="term" value="P:cytosolic transport"/>
    <property type="evidence" value="ECO:0007669"/>
    <property type="project" value="UniProtKB-ARBA"/>
</dbReference>
<dbReference type="PANTHER" id="PTHR11753">
    <property type="entry name" value="ADAPTOR COMPLEXES SMALL SUBUNIT FAMILY"/>
    <property type="match status" value="1"/>
</dbReference>
<evidence type="ECO:0000313" key="11">
    <source>
        <dbReference type="EMBL" id="KIL68042.1"/>
    </source>
</evidence>
<dbReference type="STRING" id="946122.A0A0C2X1P9"/>
<proteinExistence type="inferred from homology"/>
<dbReference type="GO" id="GO:0006886">
    <property type="term" value="P:intracellular protein transport"/>
    <property type="evidence" value="ECO:0007669"/>
    <property type="project" value="UniProtKB-UniRule"/>
</dbReference>
<dbReference type="HOGENOM" id="CLU_061221_0_0_1"/>
<keyword evidence="12" id="KW-1185">Reference proteome</keyword>
<evidence type="ECO:0000256" key="5">
    <source>
        <dbReference type="ARBA" id="ARBA00022927"/>
    </source>
</evidence>
<reference evidence="11 12" key="1">
    <citation type="submission" date="2014-04" db="EMBL/GenBank/DDBJ databases">
        <title>Evolutionary Origins and Diversification of the Mycorrhizal Mutualists.</title>
        <authorList>
            <consortium name="DOE Joint Genome Institute"/>
            <consortium name="Mycorrhizal Genomics Consortium"/>
            <person name="Kohler A."/>
            <person name="Kuo A."/>
            <person name="Nagy L.G."/>
            <person name="Floudas D."/>
            <person name="Copeland A."/>
            <person name="Barry K.W."/>
            <person name="Cichocki N."/>
            <person name="Veneault-Fourrey C."/>
            <person name="LaButti K."/>
            <person name="Lindquist E.A."/>
            <person name="Lipzen A."/>
            <person name="Lundell T."/>
            <person name="Morin E."/>
            <person name="Murat C."/>
            <person name="Riley R."/>
            <person name="Ohm R."/>
            <person name="Sun H."/>
            <person name="Tunlid A."/>
            <person name="Henrissat B."/>
            <person name="Grigoriev I.V."/>
            <person name="Hibbett D.S."/>
            <person name="Martin F."/>
        </authorList>
    </citation>
    <scope>NUCLEOTIDE SEQUENCE [LARGE SCALE GENOMIC DNA]</scope>
    <source>
        <strain evidence="11 12">Koide BX008</strain>
    </source>
</reference>
<evidence type="ECO:0000256" key="4">
    <source>
        <dbReference type="ARBA" id="ARBA00022448"/>
    </source>
</evidence>
<evidence type="ECO:0000256" key="9">
    <source>
        <dbReference type="PIRNR" id="PIRNR015588"/>
    </source>
</evidence>
<dbReference type="FunCoup" id="A0A0C2X1P9">
    <property type="interactions" value="328"/>
</dbReference>
<dbReference type="EMBL" id="KN818229">
    <property type="protein sequence ID" value="KIL68042.1"/>
    <property type="molecule type" value="Genomic_DNA"/>
</dbReference>
<dbReference type="FunFam" id="3.30.450.60:FF:000007">
    <property type="entry name" value="AP complex subunit sigma"/>
    <property type="match status" value="1"/>
</dbReference>
<dbReference type="GO" id="GO:0005829">
    <property type="term" value="C:cytosol"/>
    <property type="evidence" value="ECO:0007669"/>
    <property type="project" value="GOC"/>
</dbReference>
<dbReference type="CDD" id="cd14831">
    <property type="entry name" value="AP1_sigma"/>
    <property type="match status" value="1"/>
</dbReference>
<evidence type="ECO:0000313" key="12">
    <source>
        <dbReference type="Proteomes" id="UP000054549"/>
    </source>
</evidence>
<dbReference type="PIRSF" id="PIRSF015588">
    <property type="entry name" value="AP_complex_sigma"/>
    <property type="match status" value="1"/>
</dbReference>
<dbReference type="Pfam" id="PF01217">
    <property type="entry name" value="Clat_adaptor_s"/>
    <property type="match status" value="1"/>
</dbReference>
<dbReference type="InterPro" id="IPR044733">
    <property type="entry name" value="AP1_sigma"/>
</dbReference>
<accession>A0A0C2X1P9</accession>
<dbReference type="Gene3D" id="3.30.450.60">
    <property type="match status" value="1"/>
</dbReference>
<dbReference type="InterPro" id="IPR011012">
    <property type="entry name" value="Longin-like_dom_sf"/>
</dbReference>
<dbReference type="GO" id="GO:0035615">
    <property type="term" value="F:clathrin adaptor activity"/>
    <property type="evidence" value="ECO:0007669"/>
    <property type="project" value="InterPro"/>
</dbReference>
<dbReference type="SUPFAM" id="SSF64356">
    <property type="entry name" value="SNARE-like"/>
    <property type="match status" value="1"/>
</dbReference>
<gene>
    <name evidence="11" type="ORF">M378DRAFT_185100</name>
</gene>
<evidence type="ECO:0000256" key="3">
    <source>
        <dbReference type="ARBA" id="ARBA00006972"/>
    </source>
</evidence>
<name>A0A0C2X1P9_AMAMK</name>
<keyword evidence="8" id="KW-0968">Cytoplasmic vesicle</keyword>
<comment type="subcellular location">
    <subcellularLocation>
        <location evidence="2">Cytoplasmic vesicle</location>
        <location evidence="2">Clathrin-coated vesicle membrane</location>
    </subcellularLocation>
    <subcellularLocation>
        <location evidence="1">Golgi apparatus</location>
    </subcellularLocation>
</comment>
<dbReference type="AlphaFoldDB" id="A0A0C2X1P9"/>
<protein>
    <recommendedName>
        <fullName evidence="9">AP complex subunit sigma</fullName>
    </recommendedName>
</protein>
<evidence type="ECO:0000256" key="2">
    <source>
        <dbReference type="ARBA" id="ARBA00004640"/>
    </source>
</evidence>
<dbReference type="InParanoid" id="A0A0C2X1P9"/>
<evidence type="ECO:0000256" key="8">
    <source>
        <dbReference type="ARBA" id="ARBA00023329"/>
    </source>
</evidence>
<dbReference type="Proteomes" id="UP000054549">
    <property type="component" value="Unassembled WGS sequence"/>
</dbReference>
<feature type="domain" description="AP complex mu/sigma subunit" evidence="10">
    <location>
        <begin position="1"/>
        <end position="141"/>
    </location>
</feature>
<organism evidence="11 12">
    <name type="scientific">Amanita muscaria (strain Koide BX008)</name>
    <dbReference type="NCBI Taxonomy" id="946122"/>
    <lineage>
        <taxon>Eukaryota</taxon>
        <taxon>Fungi</taxon>
        <taxon>Dikarya</taxon>
        <taxon>Basidiomycota</taxon>
        <taxon>Agaricomycotina</taxon>
        <taxon>Agaricomycetes</taxon>
        <taxon>Agaricomycetidae</taxon>
        <taxon>Agaricales</taxon>
        <taxon>Pluteineae</taxon>
        <taxon>Amanitaceae</taxon>
        <taxon>Amanita</taxon>
    </lineage>
</organism>
<evidence type="ECO:0000259" key="10">
    <source>
        <dbReference type="Pfam" id="PF01217"/>
    </source>
</evidence>
<keyword evidence="7 9" id="KW-0472">Membrane</keyword>
<comment type="similarity">
    <text evidence="3 9">Belongs to the adaptor complexes small subunit family.</text>
</comment>
<dbReference type="GO" id="GO:0030121">
    <property type="term" value="C:AP-1 adaptor complex"/>
    <property type="evidence" value="ECO:0007669"/>
    <property type="project" value="InterPro"/>
</dbReference>
<dbReference type="InterPro" id="IPR016635">
    <property type="entry name" value="AP_complex_ssu"/>
</dbReference>